<name>A0ABT1LHW0_9HYPH</name>
<dbReference type="Proteomes" id="UP001205890">
    <property type="component" value="Unassembled WGS sequence"/>
</dbReference>
<dbReference type="Pfam" id="PF09335">
    <property type="entry name" value="VTT_dom"/>
    <property type="match status" value="1"/>
</dbReference>
<evidence type="ECO:0000256" key="5">
    <source>
        <dbReference type="ARBA" id="ARBA00023136"/>
    </source>
</evidence>
<keyword evidence="5 6" id="KW-0472">Membrane</keyword>
<dbReference type="PANTHER" id="PTHR42709">
    <property type="entry name" value="ALKALINE PHOSPHATASE LIKE PROTEIN"/>
    <property type="match status" value="1"/>
</dbReference>
<gene>
    <name evidence="8" type="ORF">NK718_19455</name>
</gene>
<protein>
    <submittedName>
        <fullName evidence="8">DedA family protein</fullName>
    </submittedName>
</protein>
<dbReference type="EMBL" id="JANCLU010000025">
    <property type="protein sequence ID" value="MCP8940708.1"/>
    <property type="molecule type" value="Genomic_DNA"/>
</dbReference>
<feature type="transmembrane region" description="Helical" evidence="6">
    <location>
        <begin position="141"/>
        <end position="162"/>
    </location>
</feature>
<keyword evidence="3 6" id="KW-0812">Transmembrane</keyword>
<comment type="caution">
    <text evidence="8">The sequence shown here is derived from an EMBL/GenBank/DDBJ whole genome shotgun (WGS) entry which is preliminary data.</text>
</comment>
<dbReference type="RefSeq" id="WP_254745732.1">
    <property type="nucleotide sequence ID" value="NZ_JANCLU010000025.1"/>
</dbReference>
<dbReference type="InterPro" id="IPR051311">
    <property type="entry name" value="DedA_domain"/>
</dbReference>
<proteinExistence type="predicted"/>
<reference evidence="8 9" key="1">
    <citation type="submission" date="2022-07" db="EMBL/GenBank/DDBJ databases">
        <authorList>
            <person name="Li W.-J."/>
            <person name="Deng Q.-Q."/>
        </authorList>
    </citation>
    <scope>NUCLEOTIDE SEQUENCE [LARGE SCALE GENOMIC DNA]</scope>
    <source>
        <strain evidence="8 9">SYSU M60028</strain>
    </source>
</reference>
<dbReference type="PANTHER" id="PTHR42709:SF6">
    <property type="entry name" value="UNDECAPRENYL PHOSPHATE TRANSPORTER A"/>
    <property type="match status" value="1"/>
</dbReference>
<sequence length="213" mass="22775">MSWASEIPFWISSYGYVAIALIIGLESIGIPMPGETALVSGAIYAGVTHRLSIESVIVAAAVGAAMGDNVGFWLGAKLGYPLLVRFGPAIRITEARLRLGKYLFLRHGTKIVFWGRFVALLRTLAAFLAGANRMEWPRFLLANFAGAAVWASAVGSAAYLLGEEIHRYLGPIGLVSLGIAVTAVFAGGVLMKRKEALWQAAADRTFLEPLSPP</sequence>
<evidence type="ECO:0000256" key="4">
    <source>
        <dbReference type="ARBA" id="ARBA00022989"/>
    </source>
</evidence>
<evidence type="ECO:0000256" key="3">
    <source>
        <dbReference type="ARBA" id="ARBA00022692"/>
    </source>
</evidence>
<feature type="domain" description="VTT" evidence="7">
    <location>
        <begin position="33"/>
        <end position="154"/>
    </location>
</feature>
<keyword evidence="9" id="KW-1185">Reference proteome</keyword>
<evidence type="ECO:0000256" key="6">
    <source>
        <dbReference type="SAM" id="Phobius"/>
    </source>
</evidence>
<evidence type="ECO:0000259" key="7">
    <source>
        <dbReference type="Pfam" id="PF09335"/>
    </source>
</evidence>
<organism evidence="8 9">
    <name type="scientific">Alsobacter ponti</name>
    <dbReference type="NCBI Taxonomy" id="2962936"/>
    <lineage>
        <taxon>Bacteria</taxon>
        <taxon>Pseudomonadati</taxon>
        <taxon>Pseudomonadota</taxon>
        <taxon>Alphaproteobacteria</taxon>
        <taxon>Hyphomicrobiales</taxon>
        <taxon>Alsobacteraceae</taxon>
        <taxon>Alsobacter</taxon>
    </lineage>
</organism>
<comment type="subcellular location">
    <subcellularLocation>
        <location evidence="1">Cell membrane</location>
        <topology evidence="1">Multi-pass membrane protein</topology>
    </subcellularLocation>
</comment>
<evidence type="ECO:0000256" key="1">
    <source>
        <dbReference type="ARBA" id="ARBA00004651"/>
    </source>
</evidence>
<feature type="transmembrane region" description="Helical" evidence="6">
    <location>
        <begin position="168"/>
        <end position="190"/>
    </location>
</feature>
<evidence type="ECO:0000313" key="8">
    <source>
        <dbReference type="EMBL" id="MCP8940708.1"/>
    </source>
</evidence>
<evidence type="ECO:0000256" key="2">
    <source>
        <dbReference type="ARBA" id="ARBA00022475"/>
    </source>
</evidence>
<feature type="transmembrane region" description="Helical" evidence="6">
    <location>
        <begin position="111"/>
        <end position="129"/>
    </location>
</feature>
<evidence type="ECO:0000313" key="9">
    <source>
        <dbReference type="Proteomes" id="UP001205890"/>
    </source>
</evidence>
<keyword evidence="2" id="KW-1003">Cell membrane</keyword>
<feature type="transmembrane region" description="Helical" evidence="6">
    <location>
        <begin position="7"/>
        <end position="25"/>
    </location>
</feature>
<accession>A0ABT1LHW0</accession>
<keyword evidence="4 6" id="KW-1133">Transmembrane helix</keyword>
<dbReference type="InterPro" id="IPR032816">
    <property type="entry name" value="VTT_dom"/>
</dbReference>